<feature type="compositionally biased region" description="Polar residues" evidence="1">
    <location>
        <begin position="48"/>
        <end position="58"/>
    </location>
</feature>
<evidence type="ECO:0000256" key="1">
    <source>
        <dbReference type="SAM" id="MobiDB-lite"/>
    </source>
</evidence>
<sequence>MDAILHRIENVSLADAELVLSPSRRVSRTRARPPGATKLATTDGMPRQMSTSAPTGANSGPLHPTCTICWESCT</sequence>
<dbReference type="Proteomes" id="UP001054945">
    <property type="component" value="Unassembled WGS sequence"/>
</dbReference>
<proteinExistence type="predicted"/>
<evidence type="ECO:0000313" key="2">
    <source>
        <dbReference type="EMBL" id="GIY08594.1"/>
    </source>
</evidence>
<protein>
    <submittedName>
        <fullName evidence="2">Uncharacterized protein</fullName>
    </submittedName>
</protein>
<organism evidence="2 3">
    <name type="scientific">Caerostris extrusa</name>
    <name type="common">Bark spider</name>
    <name type="synonym">Caerostris bankana</name>
    <dbReference type="NCBI Taxonomy" id="172846"/>
    <lineage>
        <taxon>Eukaryota</taxon>
        <taxon>Metazoa</taxon>
        <taxon>Ecdysozoa</taxon>
        <taxon>Arthropoda</taxon>
        <taxon>Chelicerata</taxon>
        <taxon>Arachnida</taxon>
        <taxon>Araneae</taxon>
        <taxon>Araneomorphae</taxon>
        <taxon>Entelegynae</taxon>
        <taxon>Araneoidea</taxon>
        <taxon>Araneidae</taxon>
        <taxon>Caerostris</taxon>
    </lineage>
</organism>
<accession>A0AAV4QIE1</accession>
<comment type="caution">
    <text evidence="2">The sequence shown here is derived from an EMBL/GenBank/DDBJ whole genome shotgun (WGS) entry which is preliminary data.</text>
</comment>
<gene>
    <name evidence="2" type="ORF">CEXT_227691</name>
</gene>
<dbReference type="AlphaFoldDB" id="A0AAV4QIE1"/>
<name>A0AAV4QIE1_CAEEX</name>
<feature type="region of interest" description="Disordered" evidence="1">
    <location>
        <begin position="24"/>
        <end position="60"/>
    </location>
</feature>
<keyword evidence="3" id="KW-1185">Reference proteome</keyword>
<reference evidence="2 3" key="1">
    <citation type="submission" date="2021-06" db="EMBL/GenBank/DDBJ databases">
        <title>Caerostris extrusa draft genome.</title>
        <authorList>
            <person name="Kono N."/>
            <person name="Arakawa K."/>
        </authorList>
    </citation>
    <scope>NUCLEOTIDE SEQUENCE [LARGE SCALE GENOMIC DNA]</scope>
</reference>
<evidence type="ECO:0000313" key="3">
    <source>
        <dbReference type="Proteomes" id="UP001054945"/>
    </source>
</evidence>
<dbReference type="EMBL" id="BPLR01006271">
    <property type="protein sequence ID" value="GIY08594.1"/>
    <property type="molecule type" value="Genomic_DNA"/>
</dbReference>